<dbReference type="PROSITE" id="PS50109">
    <property type="entry name" value="HIS_KIN"/>
    <property type="match status" value="1"/>
</dbReference>
<dbReference type="EC" id="2.7.13.3" evidence="2"/>
<dbReference type="EMBL" id="JBHLVZ010000032">
    <property type="protein sequence ID" value="MFC0386389.1"/>
    <property type="molecule type" value="Genomic_DNA"/>
</dbReference>
<dbReference type="PROSITE" id="PS50113">
    <property type="entry name" value="PAC"/>
    <property type="match status" value="1"/>
</dbReference>
<feature type="domain" description="PAS" evidence="8">
    <location>
        <begin position="254"/>
        <end position="302"/>
    </location>
</feature>
<dbReference type="InterPro" id="IPR036890">
    <property type="entry name" value="HATPase_C_sf"/>
</dbReference>
<dbReference type="Pfam" id="PF00072">
    <property type="entry name" value="Response_reg"/>
    <property type="match status" value="1"/>
</dbReference>
<dbReference type="InterPro" id="IPR001789">
    <property type="entry name" value="Sig_transdc_resp-reg_receiver"/>
</dbReference>
<evidence type="ECO:0000259" key="9">
    <source>
        <dbReference type="PROSITE" id="PS50113"/>
    </source>
</evidence>
<dbReference type="SMART" id="SM00448">
    <property type="entry name" value="REC"/>
    <property type="match status" value="1"/>
</dbReference>
<dbReference type="InterPro" id="IPR004358">
    <property type="entry name" value="Sig_transdc_His_kin-like_C"/>
</dbReference>
<dbReference type="PROSITE" id="PS50924">
    <property type="entry name" value="MHYT"/>
    <property type="match status" value="1"/>
</dbReference>
<evidence type="ECO:0000256" key="4">
    <source>
        <dbReference type="PROSITE-ProRule" id="PRU00169"/>
    </source>
</evidence>
<dbReference type="Pfam" id="PF00512">
    <property type="entry name" value="HisKA"/>
    <property type="match status" value="1"/>
</dbReference>
<dbReference type="Gene3D" id="3.40.50.2300">
    <property type="match status" value="1"/>
</dbReference>
<evidence type="ECO:0000313" key="11">
    <source>
        <dbReference type="EMBL" id="MFC0386389.1"/>
    </source>
</evidence>
<evidence type="ECO:0000256" key="2">
    <source>
        <dbReference type="ARBA" id="ARBA00012438"/>
    </source>
</evidence>
<dbReference type="Pfam" id="PF02518">
    <property type="entry name" value="HATPase_c"/>
    <property type="match status" value="1"/>
</dbReference>
<dbReference type="SUPFAM" id="SSF52172">
    <property type="entry name" value="CheY-like"/>
    <property type="match status" value="1"/>
</dbReference>
<name>A0ABV6IRZ5_9PROT</name>
<evidence type="ECO:0000256" key="1">
    <source>
        <dbReference type="ARBA" id="ARBA00000085"/>
    </source>
</evidence>
<sequence>MTITGSHDTVLIVLSVLIAIAASFTALDLASRVRASVGWARHVWLATAALAMGGGIWAMHFVAMLAFSMPGMELGYDLSLTLLSLVVPIGATGLSFAVVSRPRPAPVLVLASGLFMGLAIVAMHYLGMAAMKMPADLRYAWPWVAASVLIAIGAATVALWLAMRTSRLVTKMGAAVAMGFAIAGMHYASMQGAVFTAHSHAEMGHGSTSLGQLTLALAVAASTFLILFLTLAAAMVDRRFAVLSEREAVALRRSEERFRSLYQLTPLPLHSLDREGRIENVTEAWLELLGYGREEVIGRPLVNFIAEASARQFLQTDWPRLFHNGELRDVEYQVVSKAGEFLDVVASARVEWHEQGTPARVLGGLTNITERKRAEEALRQSQKIEAMGQLTGGVAHDFNNLLAVVMGNLELLRKRVPEDPRSAALIENALQGVQRGAVLTQRLLSFARKQELKPEPVDVPELVRGMAELLQRSIGPMVQIDTHFPLSLSRAHVDANQLELALLNLAVNARDAMPGGGRLTISAAEQVLLPDASEGLRPGKYVLLSVADTGVGMDAATLARATEPFFTTKGIGKGTGLGLPMAQGLAAQSGGRLLLRSEPGQGTTVELWLPAGEGTVEAGSAASATKLAAAPGSTVPLTILAVDDDPLVLANTSAMLEDLGHIVLQAASADEALTILRAGQRVDLVVTDQVMPGITGTQLASTLRSEQPHIPVLLVSGYADLPSESDDSLLRLGKPFNQAALAQAVSATCGQAAGAKIIPLRERSTSSSGGTILS</sequence>
<feature type="modified residue" description="4-aspartylphosphate" evidence="4">
    <location>
        <position position="688"/>
    </location>
</feature>
<feature type="domain" description="MHYT" evidence="10">
    <location>
        <begin position="7"/>
        <end position="196"/>
    </location>
</feature>
<dbReference type="PANTHER" id="PTHR43065">
    <property type="entry name" value="SENSOR HISTIDINE KINASE"/>
    <property type="match status" value="1"/>
</dbReference>
<comment type="catalytic activity">
    <reaction evidence="1">
        <text>ATP + protein L-histidine = ADP + protein N-phospho-L-histidine.</text>
        <dbReference type="EC" id="2.7.13.3"/>
    </reaction>
</comment>
<dbReference type="PRINTS" id="PR00344">
    <property type="entry name" value="BCTRLSENSOR"/>
</dbReference>
<dbReference type="Gene3D" id="3.30.565.10">
    <property type="entry name" value="Histidine kinase-like ATPase, C-terminal domain"/>
    <property type="match status" value="1"/>
</dbReference>
<feature type="transmembrane region" description="Helical" evidence="5">
    <location>
        <begin position="139"/>
        <end position="162"/>
    </location>
</feature>
<keyword evidence="12" id="KW-1185">Reference proteome</keyword>
<evidence type="ECO:0000259" key="7">
    <source>
        <dbReference type="PROSITE" id="PS50110"/>
    </source>
</evidence>
<evidence type="ECO:0000259" key="10">
    <source>
        <dbReference type="PROSITE" id="PS50924"/>
    </source>
</evidence>
<feature type="transmembrane region" description="Helical" evidence="5">
    <location>
        <begin position="12"/>
        <end position="31"/>
    </location>
</feature>
<dbReference type="CDD" id="cd00082">
    <property type="entry name" value="HisKA"/>
    <property type="match status" value="1"/>
</dbReference>
<feature type="transmembrane region" description="Helical" evidence="5">
    <location>
        <begin position="215"/>
        <end position="236"/>
    </location>
</feature>
<evidence type="ECO:0000256" key="5">
    <source>
        <dbReference type="PROSITE-ProRule" id="PRU00244"/>
    </source>
</evidence>
<dbReference type="InterPro" id="IPR036097">
    <property type="entry name" value="HisK_dim/P_sf"/>
</dbReference>
<keyword evidence="5" id="KW-0472">Membrane</keyword>
<dbReference type="SMART" id="SM00387">
    <property type="entry name" value="HATPase_c"/>
    <property type="match status" value="1"/>
</dbReference>
<dbReference type="InterPro" id="IPR003594">
    <property type="entry name" value="HATPase_dom"/>
</dbReference>
<dbReference type="InterPro" id="IPR003661">
    <property type="entry name" value="HisK_dim/P_dom"/>
</dbReference>
<dbReference type="RefSeq" id="WP_377050810.1">
    <property type="nucleotide sequence ID" value="NZ_JBHLVZ010000032.1"/>
</dbReference>
<dbReference type="InterPro" id="IPR000700">
    <property type="entry name" value="PAS-assoc_C"/>
</dbReference>
<protein>
    <recommendedName>
        <fullName evidence="2">histidine kinase</fullName>
        <ecNumber evidence="2">2.7.13.3</ecNumber>
    </recommendedName>
</protein>
<feature type="domain" description="Response regulatory" evidence="7">
    <location>
        <begin position="638"/>
        <end position="749"/>
    </location>
</feature>
<feature type="transmembrane region" description="Helical" evidence="5">
    <location>
        <begin position="43"/>
        <end position="67"/>
    </location>
</feature>
<comment type="caution">
    <text evidence="11">The sequence shown here is derived from an EMBL/GenBank/DDBJ whole genome shotgun (WGS) entry which is preliminary data.</text>
</comment>
<dbReference type="Gene3D" id="1.10.287.130">
    <property type="match status" value="1"/>
</dbReference>
<proteinExistence type="predicted"/>
<accession>A0ABV6IRZ5</accession>
<feature type="domain" description="Histidine kinase" evidence="6">
    <location>
        <begin position="393"/>
        <end position="613"/>
    </location>
</feature>
<organism evidence="11 12">
    <name type="scientific">Muricoccus vinaceus</name>
    <dbReference type="NCBI Taxonomy" id="424704"/>
    <lineage>
        <taxon>Bacteria</taxon>
        <taxon>Pseudomonadati</taxon>
        <taxon>Pseudomonadota</taxon>
        <taxon>Alphaproteobacteria</taxon>
        <taxon>Acetobacterales</taxon>
        <taxon>Roseomonadaceae</taxon>
        <taxon>Muricoccus</taxon>
    </lineage>
</organism>
<dbReference type="Gene3D" id="3.30.450.20">
    <property type="entry name" value="PAS domain"/>
    <property type="match status" value="1"/>
</dbReference>
<dbReference type="InterPro" id="IPR035965">
    <property type="entry name" value="PAS-like_dom_sf"/>
</dbReference>
<dbReference type="SUPFAM" id="SSF55785">
    <property type="entry name" value="PYP-like sensor domain (PAS domain)"/>
    <property type="match status" value="1"/>
</dbReference>
<dbReference type="SUPFAM" id="SSF55874">
    <property type="entry name" value="ATPase domain of HSP90 chaperone/DNA topoisomerase II/histidine kinase"/>
    <property type="match status" value="1"/>
</dbReference>
<evidence type="ECO:0000256" key="3">
    <source>
        <dbReference type="ARBA" id="ARBA00022553"/>
    </source>
</evidence>
<dbReference type="InterPro" id="IPR011006">
    <property type="entry name" value="CheY-like_superfamily"/>
</dbReference>
<gene>
    <name evidence="11" type="ORF">ACFFIC_12685</name>
</gene>
<evidence type="ECO:0000313" key="12">
    <source>
        <dbReference type="Proteomes" id="UP001589789"/>
    </source>
</evidence>
<dbReference type="InterPro" id="IPR005467">
    <property type="entry name" value="His_kinase_dom"/>
</dbReference>
<dbReference type="SMART" id="SM00388">
    <property type="entry name" value="HisKA"/>
    <property type="match status" value="1"/>
</dbReference>
<dbReference type="PROSITE" id="PS50112">
    <property type="entry name" value="PAS"/>
    <property type="match status" value="1"/>
</dbReference>
<keyword evidence="5" id="KW-1133">Transmembrane helix</keyword>
<dbReference type="SMART" id="SM00091">
    <property type="entry name" value="PAS"/>
    <property type="match status" value="1"/>
</dbReference>
<dbReference type="Pfam" id="PF13426">
    <property type="entry name" value="PAS_9"/>
    <property type="match status" value="1"/>
</dbReference>
<dbReference type="PANTHER" id="PTHR43065:SF49">
    <property type="entry name" value="HISTIDINE KINASE"/>
    <property type="match status" value="1"/>
</dbReference>
<keyword evidence="5" id="KW-0812">Transmembrane</keyword>
<evidence type="ECO:0000259" key="8">
    <source>
        <dbReference type="PROSITE" id="PS50112"/>
    </source>
</evidence>
<evidence type="ECO:0000259" key="6">
    <source>
        <dbReference type="PROSITE" id="PS50109"/>
    </source>
</evidence>
<keyword evidence="3 4" id="KW-0597">Phosphoprotein</keyword>
<dbReference type="InterPro" id="IPR000014">
    <property type="entry name" value="PAS"/>
</dbReference>
<dbReference type="CDD" id="cd00130">
    <property type="entry name" value="PAS"/>
    <property type="match status" value="1"/>
</dbReference>
<dbReference type="Proteomes" id="UP001589789">
    <property type="component" value="Unassembled WGS sequence"/>
</dbReference>
<feature type="domain" description="PAC" evidence="9">
    <location>
        <begin position="328"/>
        <end position="380"/>
    </location>
</feature>
<dbReference type="PROSITE" id="PS50110">
    <property type="entry name" value="RESPONSE_REGULATORY"/>
    <property type="match status" value="1"/>
</dbReference>
<dbReference type="InterPro" id="IPR005330">
    <property type="entry name" value="MHYT_dom"/>
</dbReference>
<feature type="transmembrane region" description="Helical" evidence="5">
    <location>
        <begin position="79"/>
        <end position="100"/>
    </location>
</feature>
<dbReference type="NCBIfam" id="TIGR00229">
    <property type="entry name" value="sensory_box"/>
    <property type="match status" value="1"/>
</dbReference>
<dbReference type="Pfam" id="PF03707">
    <property type="entry name" value="MHYT"/>
    <property type="match status" value="2"/>
</dbReference>
<dbReference type="SUPFAM" id="SSF47384">
    <property type="entry name" value="Homodimeric domain of signal transducing histidine kinase"/>
    <property type="match status" value="1"/>
</dbReference>
<feature type="transmembrane region" description="Helical" evidence="5">
    <location>
        <begin position="107"/>
        <end position="127"/>
    </location>
</feature>
<feature type="transmembrane region" description="Helical" evidence="5">
    <location>
        <begin position="174"/>
        <end position="195"/>
    </location>
</feature>
<reference evidence="11 12" key="1">
    <citation type="submission" date="2024-09" db="EMBL/GenBank/DDBJ databases">
        <authorList>
            <person name="Sun Q."/>
            <person name="Mori K."/>
        </authorList>
    </citation>
    <scope>NUCLEOTIDE SEQUENCE [LARGE SCALE GENOMIC DNA]</scope>
    <source>
        <strain evidence="11 12">CCM 7468</strain>
    </source>
</reference>